<comment type="pathway">
    <text evidence="5">Cofactor biosynthesis; coenzyme A biosynthesis; CoA from (R)-pantothenate: step 5/5.</text>
</comment>
<dbReference type="GO" id="GO:0015937">
    <property type="term" value="P:coenzyme A biosynthetic process"/>
    <property type="evidence" value="ECO:0007669"/>
    <property type="project" value="UniProtKB-UniRule"/>
</dbReference>
<dbReference type="PANTHER" id="PTHR10695">
    <property type="entry name" value="DEPHOSPHO-COA KINASE-RELATED"/>
    <property type="match status" value="1"/>
</dbReference>
<evidence type="ECO:0000313" key="8">
    <source>
        <dbReference type="Proteomes" id="UP000240009"/>
    </source>
</evidence>
<comment type="caution">
    <text evidence="7">The sequence shown here is derived from an EMBL/GenBank/DDBJ whole genome shotgun (WGS) entry which is preliminary data.</text>
</comment>
<reference evidence="7 8" key="1">
    <citation type="submission" date="2018-02" db="EMBL/GenBank/DDBJ databases">
        <title>Comparative genomes isolates from brazilian mangrove.</title>
        <authorList>
            <person name="Araujo J.E."/>
            <person name="Taketani R.G."/>
            <person name="Silva M.C.P."/>
            <person name="Loureco M.V."/>
            <person name="Andreote F.D."/>
        </authorList>
    </citation>
    <scope>NUCLEOTIDE SEQUENCE [LARGE SCALE GENOMIC DNA]</scope>
    <source>
        <strain evidence="7 8">HEX-2 MGV</strain>
    </source>
</reference>
<dbReference type="EC" id="2.7.1.24" evidence="5 6"/>
<dbReference type="OrthoDB" id="9812943at2"/>
<evidence type="ECO:0000256" key="3">
    <source>
        <dbReference type="ARBA" id="ARBA00022840"/>
    </source>
</evidence>
<dbReference type="NCBIfam" id="TIGR00152">
    <property type="entry name" value="dephospho-CoA kinase"/>
    <property type="match status" value="1"/>
</dbReference>
<keyword evidence="2 5" id="KW-0547">Nucleotide-binding</keyword>
<keyword evidence="5" id="KW-0963">Cytoplasm</keyword>
<dbReference type="SUPFAM" id="SSF52540">
    <property type="entry name" value="P-loop containing nucleoside triphosphate hydrolases"/>
    <property type="match status" value="1"/>
</dbReference>
<dbReference type="Gene3D" id="3.40.50.300">
    <property type="entry name" value="P-loop containing nucleotide triphosphate hydrolases"/>
    <property type="match status" value="1"/>
</dbReference>
<comment type="catalytic activity">
    <reaction evidence="5">
        <text>3'-dephospho-CoA + ATP = ADP + CoA + H(+)</text>
        <dbReference type="Rhea" id="RHEA:18245"/>
        <dbReference type="ChEBI" id="CHEBI:15378"/>
        <dbReference type="ChEBI" id="CHEBI:30616"/>
        <dbReference type="ChEBI" id="CHEBI:57287"/>
        <dbReference type="ChEBI" id="CHEBI:57328"/>
        <dbReference type="ChEBI" id="CHEBI:456216"/>
        <dbReference type="EC" id="2.7.1.24"/>
    </reaction>
</comment>
<organism evidence="7 8">
    <name type="scientific">Blastopirellula marina</name>
    <dbReference type="NCBI Taxonomy" id="124"/>
    <lineage>
        <taxon>Bacteria</taxon>
        <taxon>Pseudomonadati</taxon>
        <taxon>Planctomycetota</taxon>
        <taxon>Planctomycetia</taxon>
        <taxon>Pirellulales</taxon>
        <taxon>Pirellulaceae</taxon>
        <taxon>Blastopirellula</taxon>
    </lineage>
</organism>
<dbReference type="EMBL" id="PUIA01000003">
    <property type="protein sequence ID" value="PQO41298.1"/>
    <property type="molecule type" value="Genomic_DNA"/>
</dbReference>
<comment type="subcellular location">
    <subcellularLocation>
        <location evidence="5">Cytoplasm</location>
    </subcellularLocation>
</comment>
<evidence type="ECO:0000256" key="5">
    <source>
        <dbReference type="HAMAP-Rule" id="MF_00376"/>
    </source>
</evidence>
<dbReference type="Pfam" id="PF01121">
    <property type="entry name" value="CoaE"/>
    <property type="match status" value="1"/>
</dbReference>
<evidence type="ECO:0000313" key="7">
    <source>
        <dbReference type="EMBL" id="PQO41298.1"/>
    </source>
</evidence>
<protein>
    <recommendedName>
        <fullName evidence="5 6">Dephospho-CoA kinase</fullName>
        <ecNumber evidence="5 6">2.7.1.24</ecNumber>
    </recommendedName>
    <alternativeName>
        <fullName evidence="5">Dephosphocoenzyme A kinase</fullName>
    </alternativeName>
</protein>
<comment type="function">
    <text evidence="5">Catalyzes the phosphorylation of the 3'-hydroxyl group of dephosphocoenzyme A to form coenzyme A.</text>
</comment>
<dbReference type="GO" id="GO:0005524">
    <property type="term" value="F:ATP binding"/>
    <property type="evidence" value="ECO:0007669"/>
    <property type="project" value="UniProtKB-UniRule"/>
</dbReference>
<dbReference type="HAMAP" id="MF_00376">
    <property type="entry name" value="Dephospho_CoA_kinase"/>
    <property type="match status" value="1"/>
</dbReference>
<evidence type="ECO:0000256" key="4">
    <source>
        <dbReference type="ARBA" id="ARBA00022993"/>
    </source>
</evidence>
<dbReference type="RefSeq" id="WP_105349667.1">
    <property type="nucleotide sequence ID" value="NZ_PUIA01000003.1"/>
</dbReference>
<dbReference type="PROSITE" id="PS51219">
    <property type="entry name" value="DPCK"/>
    <property type="match status" value="1"/>
</dbReference>
<dbReference type="GO" id="GO:0005737">
    <property type="term" value="C:cytoplasm"/>
    <property type="evidence" value="ECO:0007669"/>
    <property type="project" value="UniProtKB-SubCell"/>
</dbReference>
<dbReference type="Proteomes" id="UP000240009">
    <property type="component" value="Unassembled WGS sequence"/>
</dbReference>
<comment type="similarity">
    <text evidence="1 5">Belongs to the CoaE family.</text>
</comment>
<keyword evidence="3 5" id="KW-0067">ATP-binding</keyword>
<dbReference type="GO" id="GO:0004140">
    <property type="term" value="F:dephospho-CoA kinase activity"/>
    <property type="evidence" value="ECO:0007669"/>
    <property type="project" value="UniProtKB-UniRule"/>
</dbReference>
<accession>A0A2S8GA14</accession>
<keyword evidence="4 5" id="KW-0173">Coenzyme A biosynthesis</keyword>
<proteinExistence type="inferred from homology"/>
<evidence type="ECO:0000256" key="1">
    <source>
        <dbReference type="ARBA" id="ARBA00009018"/>
    </source>
</evidence>
<sequence length="209" mass="23175">MKTIGILGGIASGKSAATAFLRDLGAVVFDADKAGHRVLEMPQVKEEIRARFSTAVFDDQGNVLRPKLAALVFGDSDEHRQALADLEKISHPRIGQQLEAARKEAEVAGAPAFVVDAPVMIKAGWIGHCDYVLYVDASREKRLERALARNWTENEFDIREAAQEELEVKRQLADIEIPNNNDLSQLQAAIRTFWDRRIAPPPGPRGNPW</sequence>
<evidence type="ECO:0000256" key="6">
    <source>
        <dbReference type="NCBIfam" id="TIGR00152"/>
    </source>
</evidence>
<dbReference type="UniPathway" id="UPA00241">
    <property type="reaction ID" value="UER00356"/>
</dbReference>
<feature type="binding site" evidence="5">
    <location>
        <begin position="11"/>
        <end position="16"/>
    </location>
    <ligand>
        <name>ATP</name>
        <dbReference type="ChEBI" id="CHEBI:30616"/>
    </ligand>
</feature>
<gene>
    <name evidence="5" type="primary">coaE</name>
    <name evidence="7" type="ORF">C5Y96_00890</name>
</gene>
<dbReference type="PANTHER" id="PTHR10695:SF46">
    <property type="entry name" value="BIFUNCTIONAL COENZYME A SYNTHASE-RELATED"/>
    <property type="match status" value="1"/>
</dbReference>
<dbReference type="AlphaFoldDB" id="A0A2S8GA14"/>
<keyword evidence="5 7" id="KW-0418">Kinase</keyword>
<dbReference type="CDD" id="cd02022">
    <property type="entry name" value="DPCK"/>
    <property type="match status" value="1"/>
</dbReference>
<dbReference type="InterPro" id="IPR027417">
    <property type="entry name" value="P-loop_NTPase"/>
</dbReference>
<keyword evidence="5" id="KW-0808">Transferase</keyword>
<evidence type="ECO:0000256" key="2">
    <source>
        <dbReference type="ARBA" id="ARBA00022741"/>
    </source>
</evidence>
<dbReference type="InterPro" id="IPR001977">
    <property type="entry name" value="Depp_CoAkinase"/>
</dbReference>
<name>A0A2S8GA14_9BACT</name>